<feature type="compositionally biased region" description="Polar residues" evidence="4">
    <location>
        <begin position="18"/>
        <end position="35"/>
    </location>
</feature>
<keyword evidence="7" id="KW-1185">Reference proteome</keyword>
<dbReference type="Gene3D" id="3.40.50.1460">
    <property type="match status" value="1"/>
</dbReference>
<dbReference type="EMBL" id="NHYE01005503">
    <property type="protein sequence ID" value="PPQ71425.1"/>
    <property type="molecule type" value="Genomic_DNA"/>
</dbReference>
<dbReference type="AlphaFoldDB" id="A0A409VYU9"/>
<dbReference type="InterPro" id="IPR029030">
    <property type="entry name" value="Caspase-like_dom_sf"/>
</dbReference>
<evidence type="ECO:0000256" key="2">
    <source>
        <dbReference type="ARBA" id="ARBA00022703"/>
    </source>
</evidence>
<dbReference type="PANTHER" id="PTHR48104:SF30">
    <property type="entry name" value="METACASPASE-1"/>
    <property type="match status" value="1"/>
</dbReference>
<evidence type="ECO:0000256" key="1">
    <source>
        <dbReference type="ARBA" id="ARBA00009005"/>
    </source>
</evidence>
<comment type="caution">
    <text evidence="6">The sequence shown here is derived from an EMBL/GenBank/DDBJ whole genome shotgun (WGS) entry which is preliminary data.</text>
</comment>
<dbReference type="InterPro" id="IPR050452">
    <property type="entry name" value="Metacaspase"/>
</dbReference>
<evidence type="ECO:0000259" key="5">
    <source>
        <dbReference type="Pfam" id="PF00656"/>
    </source>
</evidence>
<accession>A0A409VYU9</accession>
<organism evidence="6 7">
    <name type="scientific">Gymnopilus dilepis</name>
    <dbReference type="NCBI Taxonomy" id="231916"/>
    <lineage>
        <taxon>Eukaryota</taxon>
        <taxon>Fungi</taxon>
        <taxon>Dikarya</taxon>
        <taxon>Basidiomycota</taxon>
        <taxon>Agaricomycotina</taxon>
        <taxon>Agaricomycetes</taxon>
        <taxon>Agaricomycetidae</taxon>
        <taxon>Agaricales</taxon>
        <taxon>Agaricineae</taxon>
        <taxon>Hymenogastraceae</taxon>
        <taxon>Gymnopilus</taxon>
    </lineage>
</organism>
<evidence type="ECO:0000313" key="7">
    <source>
        <dbReference type="Proteomes" id="UP000284706"/>
    </source>
</evidence>
<dbReference type="GO" id="GO:0006915">
    <property type="term" value="P:apoptotic process"/>
    <property type="evidence" value="ECO:0007669"/>
    <property type="project" value="UniProtKB-KW"/>
</dbReference>
<sequence length="676" mass="74532">MGYPFYGQGASIHSTLQNSNVPQDMHLSNSASQSRYPPMPGLVDQSQLTHTRVSPAVAPRFRPISSLFALLIGINAYENPHFQPLRGAEPDACAFKEYFQHTLGVPPSQITMLLGQNATRTRIIDAFKSLASDRRIRRGDPIVIFYAGHGGQITRHDVVEGRSREIRIEMLVPYDCSPGVDQSNIPAIPDHTIGALLGQIAQEKGNNITVIFDCCHSASGTRNLSNTFGIRAVHLDKSMYKPYADTSLHQPAATSRAVRPAPQYPYGALNSHVLLAACRSSEKALESHGRGNFSAALLKLLQSTPPDDLTYRDILGRMDTISQQNPQCEGIHRNRYLFSNKVATSGFKAGLEHLFDASGKVKLMASVVNAFSPGSRPQPLSQNYPRRKEDLVLYIPPNDPSQHLFERVCFTPEIGGDLASYNVSLETNPFSAHLGACMHPSGQRITLNVLDQRATQYGFKGVFETSSIEPQSVAPVLSSAAHFFRVLRCSSSSTGVALQIDVQFNQLEEASRCSETGEINFKPMGPNLYNRDLGQIELDVVDGNTPYGFTLVNNGPQRFYAYLFYFDFSDLSIVPFYEPPAAQQKYQTDFSLGKKGGTLSIGYGSGGVAPLSFQMGKDQDVEVGYFKLFISTKPVDLSSIPQGSPFATSRRAMKTYERKGSELWDDILIPLVLRRR</sequence>
<keyword evidence="3" id="KW-0645">Protease</keyword>
<evidence type="ECO:0000313" key="6">
    <source>
        <dbReference type="EMBL" id="PPQ71425.1"/>
    </source>
</evidence>
<dbReference type="GO" id="GO:0004197">
    <property type="term" value="F:cysteine-type endopeptidase activity"/>
    <property type="evidence" value="ECO:0007669"/>
    <property type="project" value="InterPro"/>
</dbReference>
<dbReference type="Proteomes" id="UP000284706">
    <property type="component" value="Unassembled WGS sequence"/>
</dbReference>
<proteinExistence type="inferred from homology"/>
<dbReference type="GO" id="GO:0005737">
    <property type="term" value="C:cytoplasm"/>
    <property type="evidence" value="ECO:0007669"/>
    <property type="project" value="TreeGrafter"/>
</dbReference>
<evidence type="ECO:0000256" key="4">
    <source>
        <dbReference type="SAM" id="MobiDB-lite"/>
    </source>
</evidence>
<keyword evidence="3" id="KW-0788">Thiol protease</keyword>
<dbReference type="SUPFAM" id="SSF52129">
    <property type="entry name" value="Caspase-like"/>
    <property type="match status" value="1"/>
</dbReference>
<gene>
    <name evidence="6" type="ORF">CVT26_011125</name>
</gene>
<protein>
    <recommendedName>
        <fullName evidence="5">Peptidase C14 caspase domain-containing protein</fullName>
    </recommendedName>
</protein>
<keyword evidence="2" id="KW-0053">Apoptosis</keyword>
<dbReference type="GO" id="GO:0006508">
    <property type="term" value="P:proteolysis"/>
    <property type="evidence" value="ECO:0007669"/>
    <property type="project" value="InterPro"/>
</dbReference>
<comment type="similarity">
    <text evidence="1">Belongs to the peptidase C14B family.</text>
</comment>
<reference evidence="6 7" key="1">
    <citation type="journal article" date="2018" name="Evol. Lett.">
        <title>Horizontal gene cluster transfer increased hallucinogenic mushroom diversity.</title>
        <authorList>
            <person name="Reynolds H.T."/>
            <person name="Vijayakumar V."/>
            <person name="Gluck-Thaler E."/>
            <person name="Korotkin H.B."/>
            <person name="Matheny P.B."/>
            <person name="Slot J.C."/>
        </authorList>
    </citation>
    <scope>NUCLEOTIDE SEQUENCE [LARGE SCALE GENOMIC DNA]</scope>
    <source>
        <strain evidence="6 7">SRW20</strain>
    </source>
</reference>
<evidence type="ECO:0000256" key="3">
    <source>
        <dbReference type="ARBA" id="ARBA00022807"/>
    </source>
</evidence>
<name>A0A409VYU9_9AGAR</name>
<dbReference type="InterPro" id="IPR011600">
    <property type="entry name" value="Pept_C14_caspase"/>
</dbReference>
<dbReference type="InParanoid" id="A0A409VYU9"/>
<feature type="domain" description="Peptidase C14 caspase" evidence="5">
    <location>
        <begin position="68"/>
        <end position="320"/>
    </location>
</feature>
<dbReference type="Pfam" id="PF00656">
    <property type="entry name" value="Peptidase_C14"/>
    <property type="match status" value="1"/>
</dbReference>
<dbReference type="PANTHER" id="PTHR48104">
    <property type="entry name" value="METACASPASE-4"/>
    <property type="match status" value="1"/>
</dbReference>
<feature type="region of interest" description="Disordered" evidence="4">
    <location>
        <begin position="18"/>
        <end position="44"/>
    </location>
</feature>
<dbReference type="OrthoDB" id="2943256at2759"/>
<keyword evidence="3" id="KW-0378">Hydrolase</keyword>